<dbReference type="RefSeq" id="WP_090660339.1">
    <property type="nucleotide sequence ID" value="NZ_FOXQ01000010.1"/>
</dbReference>
<dbReference type="AlphaFoldDB" id="A0A1I5XXM3"/>
<dbReference type="GO" id="GO:0047736">
    <property type="term" value="F:cellobiose epimerase activity"/>
    <property type="evidence" value="ECO:0007669"/>
    <property type="project" value="UniProtKB-UniRule"/>
</dbReference>
<comment type="similarity">
    <text evidence="4">Belongs to the cellobiose 2-epimerase family.</text>
</comment>
<dbReference type="SUPFAM" id="SSF48208">
    <property type="entry name" value="Six-hairpin glycosidases"/>
    <property type="match status" value="1"/>
</dbReference>
<evidence type="ECO:0000313" key="5">
    <source>
        <dbReference type="EMBL" id="SFQ36676.1"/>
    </source>
</evidence>
<organism evidence="5 6">
    <name type="scientific">Parafilimonas terrae</name>
    <dbReference type="NCBI Taxonomy" id="1465490"/>
    <lineage>
        <taxon>Bacteria</taxon>
        <taxon>Pseudomonadati</taxon>
        <taxon>Bacteroidota</taxon>
        <taxon>Chitinophagia</taxon>
        <taxon>Chitinophagales</taxon>
        <taxon>Chitinophagaceae</taxon>
        <taxon>Parafilimonas</taxon>
    </lineage>
</organism>
<dbReference type="PANTHER" id="PTHR15108">
    <property type="entry name" value="N-ACYLGLUCOSAMINE-2-EPIMERASE"/>
    <property type="match status" value="1"/>
</dbReference>
<proteinExistence type="inferred from homology"/>
<dbReference type="InterPro" id="IPR008928">
    <property type="entry name" value="6-hairpin_glycosidase_sf"/>
</dbReference>
<evidence type="ECO:0000313" key="6">
    <source>
        <dbReference type="Proteomes" id="UP000199031"/>
    </source>
</evidence>
<dbReference type="Proteomes" id="UP000199031">
    <property type="component" value="Unassembled WGS sequence"/>
</dbReference>
<evidence type="ECO:0000256" key="2">
    <source>
        <dbReference type="ARBA" id="ARBA00008558"/>
    </source>
</evidence>
<dbReference type="GO" id="GO:0005975">
    <property type="term" value="P:carbohydrate metabolic process"/>
    <property type="evidence" value="ECO:0007669"/>
    <property type="project" value="InterPro"/>
</dbReference>
<dbReference type="STRING" id="1465490.SAMN05444277_1108"/>
<keyword evidence="6" id="KW-1185">Reference proteome</keyword>
<reference evidence="5 6" key="1">
    <citation type="submission" date="2016-10" db="EMBL/GenBank/DDBJ databases">
        <authorList>
            <person name="de Groot N.N."/>
        </authorList>
    </citation>
    <scope>NUCLEOTIDE SEQUENCE [LARGE SCALE GENOMIC DNA]</scope>
    <source>
        <strain evidence="5 6">DSM 28286</strain>
    </source>
</reference>
<comment type="catalytic activity">
    <reaction evidence="1 4">
        <text>D-cellobiose = beta-D-glucosyl-(1-&gt;4)-D-mannopyranose</text>
        <dbReference type="Rhea" id="RHEA:23384"/>
        <dbReference type="ChEBI" id="CHEBI:17057"/>
        <dbReference type="ChEBI" id="CHEBI:47931"/>
        <dbReference type="EC" id="5.1.3.11"/>
    </reaction>
</comment>
<dbReference type="InterPro" id="IPR010819">
    <property type="entry name" value="AGE/CE"/>
</dbReference>
<dbReference type="InterPro" id="IPR012341">
    <property type="entry name" value="6hp_glycosidase-like_sf"/>
</dbReference>
<dbReference type="Pfam" id="PF07221">
    <property type="entry name" value="GlcNAc_2-epim"/>
    <property type="match status" value="1"/>
</dbReference>
<evidence type="ECO:0000256" key="3">
    <source>
        <dbReference type="ARBA" id="ARBA00023235"/>
    </source>
</evidence>
<evidence type="ECO:0000256" key="1">
    <source>
        <dbReference type="ARBA" id="ARBA00001470"/>
    </source>
</evidence>
<sequence>MQPEQLKQQLYNELLSILDYWMKHTVDEINGGFFGKIDNANDVYATAPKGAVLNARILWTFSAAYNAINNEKYLSIATRAFEYLREHFIDKEYGGVCWTVDFEGKALDSKKQVYALAFCIYGLSEYHLVTKNNEALNLALDLYKTIEEHSYDKQYKGYFEAFAKDWLEMDDLRLSAKDANEKKTMNTHLHIIEAYANLYKVYPFEDLKNKIAELLELFDTYFIDHKTWHLRLFFDEQWNEKPNVISYGHDIEAAWLLLQCAEIINDKKWIKIYKQYAVKITDATAEGLDKDGGLWYEYEPLQKALIKEKHWWPQAEALVGFYNAYELTGDDKYLQQAVNTWQFIQQHILDSSHGEWFWGVKEDNSVMQKEDKAGLWKCPYHNSRACLEIIKRV</sequence>
<comment type="function">
    <text evidence="4">Catalyzes the reversible epimerization of cellobiose to 4-O-beta-D-glucopyranosyl-D-mannose (Glc-Man).</text>
</comment>
<gene>
    <name evidence="5" type="ORF">SAMN05444277_1108</name>
</gene>
<dbReference type="EMBL" id="FOXQ01000010">
    <property type="protein sequence ID" value="SFQ36676.1"/>
    <property type="molecule type" value="Genomic_DNA"/>
</dbReference>
<dbReference type="HAMAP" id="MF_00929">
    <property type="entry name" value="Cellobiose_2_epim"/>
    <property type="match status" value="1"/>
</dbReference>
<keyword evidence="3 4" id="KW-0413">Isomerase</keyword>
<protein>
    <recommendedName>
        <fullName evidence="4">Cellobiose 2-epimerase</fullName>
        <shortName evidence="4">CE</shortName>
        <ecNumber evidence="4">5.1.3.11</ecNumber>
    </recommendedName>
</protein>
<dbReference type="InterPro" id="IPR028584">
    <property type="entry name" value="Cellobiose_2_epim"/>
</dbReference>
<dbReference type="OrthoDB" id="5141876at2"/>
<evidence type="ECO:0000256" key="4">
    <source>
        <dbReference type="HAMAP-Rule" id="MF_00929"/>
    </source>
</evidence>
<name>A0A1I5XXM3_9BACT</name>
<dbReference type="Gene3D" id="1.50.10.10">
    <property type="match status" value="1"/>
</dbReference>
<accession>A0A1I5XXM3</accession>
<dbReference type="EC" id="5.1.3.11" evidence="4"/>
<comment type="similarity">
    <text evidence="2">Belongs to the N-acylglucosamine 2-epimerase family.</text>
</comment>